<organism evidence="2 3">
    <name type="scientific">Rhizoclosmatium globosum</name>
    <dbReference type="NCBI Taxonomy" id="329046"/>
    <lineage>
        <taxon>Eukaryota</taxon>
        <taxon>Fungi</taxon>
        <taxon>Fungi incertae sedis</taxon>
        <taxon>Chytridiomycota</taxon>
        <taxon>Chytridiomycota incertae sedis</taxon>
        <taxon>Chytridiomycetes</taxon>
        <taxon>Chytridiales</taxon>
        <taxon>Chytriomycetaceae</taxon>
        <taxon>Rhizoclosmatium</taxon>
    </lineage>
</organism>
<evidence type="ECO:0000256" key="1">
    <source>
        <dbReference type="SAM" id="MobiDB-lite"/>
    </source>
</evidence>
<comment type="caution">
    <text evidence="2">The sequence shown here is derived from an EMBL/GenBank/DDBJ whole genome shotgun (WGS) entry which is preliminary data.</text>
</comment>
<name>A0A1Y2D2X2_9FUNG</name>
<dbReference type="Proteomes" id="UP000193642">
    <property type="component" value="Unassembled WGS sequence"/>
</dbReference>
<proteinExistence type="predicted"/>
<evidence type="ECO:0000313" key="2">
    <source>
        <dbReference type="EMBL" id="ORY53600.1"/>
    </source>
</evidence>
<evidence type="ECO:0000313" key="3">
    <source>
        <dbReference type="Proteomes" id="UP000193642"/>
    </source>
</evidence>
<sequence>MISSSSWSESFEGPRFVPCWTSASLPLSPDSSLSLSACLGRLDLPPPLSSDSSLASLLLDLCIRFLLSRSSSLSIRGNFFPPPFLSSIESSFFFGFGPDFARWATGATAAGLPSPPLPLPPPPSVFNNALNFRSSRELTNGPSRSRGSKPPQLKAFGPPRPTAAAVDALTEIPFAFREPVKFVE</sequence>
<protein>
    <submittedName>
        <fullName evidence="2">Uncharacterized protein</fullName>
    </submittedName>
</protein>
<keyword evidence="3" id="KW-1185">Reference proteome</keyword>
<reference evidence="2 3" key="1">
    <citation type="submission" date="2016-07" db="EMBL/GenBank/DDBJ databases">
        <title>Pervasive Adenine N6-methylation of Active Genes in Fungi.</title>
        <authorList>
            <consortium name="DOE Joint Genome Institute"/>
            <person name="Mondo S.J."/>
            <person name="Dannebaum R.O."/>
            <person name="Kuo R.C."/>
            <person name="Labutti K."/>
            <person name="Haridas S."/>
            <person name="Kuo A."/>
            <person name="Salamov A."/>
            <person name="Ahrendt S.R."/>
            <person name="Lipzen A."/>
            <person name="Sullivan W."/>
            <person name="Andreopoulos W.B."/>
            <person name="Clum A."/>
            <person name="Lindquist E."/>
            <person name="Daum C."/>
            <person name="Ramamoorthy G.K."/>
            <person name="Gryganskyi A."/>
            <person name="Culley D."/>
            <person name="Magnuson J.K."/>
            <person name="James T.Y."/>
            <person name="O'Malley M.A."/>
            <person name="Stajich J.E."/>
            <person name="Spatafora J.W."/>
            <person name="Visel A."/>
            <person name="Grigoriev I.V."/>
        </authorList>
    </citation>
    <scope>NUCLEOTIDE SEQUENCE [LARGE SCALE GENOMIC DNA]</scope>
    <source>
        <strain evidence="2 3">JEL800</strain>
    </source>
</reference>
<accession>A0A1Y2D2X2</accession>
<dbReference type="EMBL" id="MCGO01000001">
    <property type="protein sequence ID" value="ORY53600.1"/>
    <property type="molecule type" value="Genomic_DNA"/>
</dbReference>
<feature type="region of interest" description="Disordered" evidence="1">
    <location>
        <begin position="137"/>
        <end position="160"/>
    </location>
</feature>
<gene>
    <name evidence="2" type="ORF">BCR33DRAFT_3946</name>
</gene>
<dbReference type="AlphaFoldDB" id="A0A1Y2D2X2"/>